<keyword evidence="3" id="KW-1185">Reference proteome</keyword>
<dbReference type="AlphaFoldDB" id="A0A811ZPU9"/>
<evidence type="ECO:0000313" key="3">
    <source>
        <dbReference type="Proteomes" id="UP000645828"/>
    </source>
</evidence>
<dbReference type="EMBL" id="CAJHUB010000771">
    <property type="protein sequence ID" value="CAD7690560.1"/>
    <property type="molecule type" value="Genomic_DNA"/>
</dbReference>
<evidence type="ECO:0000313" key="2">
    <source>
        <dbReference type="EMBL" id="CAD7690560.1"/>
    </source>
</evidence>
<feature type="compositionally biased region" description="Basic and acidic residues" evidence="1">
    <location>
        <begin position="384"/>
        <end position="395"/>
    </location>
</feature>
<feature type="compositionally biased region" description="Basic and acidic residues" evidence="1">
    <location>
        <begin position="476"/>
        <end position="485"/>
    </location>
</feature>
<comment type="caution">
    <text evidence="2">The sequence shown here is derived from an EMBL/GenBank/DDBJ whole genome shotgun (WGS) entry which is preliminary data.</text>
</comment>
<feature type="region of interest" description="Disordered" evidence="1">
    <location>
        <begin position="57"/>
        <end position="264"/>
    </location>
</feature>
<feature type="compositionally biased region" description="Basic residues" evidence="1">
    <location>
        <begin position="367"/>
        <end position="379"/>
    </location>
</feature>
<name>A0A811ZPU9_NYCPR</name>
<gene>
    <name evidence="2" type="ORF">NYPRO_LOCUS23354</name>
</gene>
<evidence type="ECO:0000256" key="1">
    <source>
        <dbReference type="SAM" id="MobiDB-lite"/>
    </source>
</evidence>
<feature type="region of interest" description="Disordered" evidence="1">
    <location>
        <begin position="350"/>
        <end position="512"/>
    </location>
</feature>
<reference evidence="2" key="1">
    <citation type="submission" date="2020-12" db="EMBL/GenBank/DDBJ databases">
        <authorList>
            <consortium name="Molecular Ecology Group"/>
        </authorList>
    </citation>
    <scope>NUCLEOTIDE SEQUENCE</scope>
    <source>
        <strain evidence="2">TBG_1078</strain>
    </source>
</reference>
<feature type="compositionally biased region" description="Low complexity" evidence="1">
    <location>
        <begin position="99"/>
        <end position="111"/>
    </location>
</feature>
<protein>
    <submittedName>
        <fullName evidence="2">(raccoon dog) hypothetical protein</fullName>
    </submittedName>
</protein>
<dbReference type="Proteomes" id="UP000645828">
    <property type="component" value="Unassembled WGS sequence"/>
</dbReference>
<feature type="compositionally biased region" description="Basic residues" evidence="1">
    <location>
        <begin position="151"/>
        <end position="163"/>
    </location>
</feature>
<accession>A0A811ZPU9</accession>
<feature type="region of interest" description="Disordered" evidence="1">
    <location>
        <begin position="525"/>
        <end position="567"/>
    </location>
</feature>
<proteinExistence type="predicted"/>
<sequence>MELRSPEGHLQREVRCLRPSAPSCGPHGLGYPALLPRVFLLFDHFVSPLKQFRARTSRGRPGLLQTQPGEPLSARGGGGGVGGRAAALEAKRVPGGLGAARRPPGGERAVGFPEQEGARAPLPRGSADVHHRGSRAGGRRVPPGTSARPGCTRRKRGPCRRHPTPTPPPTKPTGENRSQHPPAPRPSHPELPGGAGARGPERGATCRGRANWLQRAGAGRRARGPPEVGPHLPRATSGLRGRRGAGGRGTGPGADCRPGARGRGGAGGARFLILQLPAQHRNAERLFITLRPPPAPQHPPSPASAARWRHLELGAGKAAPSARLVALAAPGDAAAQRGGQRKANTVARKHAFRGSGGVSAPAGGRAGRCRRPRGPRRGHSPPGSRREDPGSERSRSARPVRGDSPAPTAAELHKPGHQAVPCPHTAPAGRPKHPLAARGWPKHPLASRAPCRQPSPPEMGAGGLPSRPGPGGARRAPPDGGHEPPRPLGPGRKRTPRGPTFPPWKPKSKNRITAGGVDQFSLQAVHRPPPAAPFPSSSPGHYPTPHLQTSRGGFFPSFLAPPPPPPNPLPPPPRLYCILILKATPPDAAPRAPKARVRRGARAPGSPALQPGEAVRFRELAATFAARSSAGFVFAVLIQTPPHCLFQRCANYYLDSRAQSPCPFPSTK</sequence>
<organism evidence="2 3">
    <name type="scientific">Nyctereutes procyonoides</name>
    <name type="common">Raccoon dog</name>
    <name type="synonym">Canis procyonoides</name>
    <dbReference type="NCBI Taxonomy" id="34880"/>
    <lineage>
        <taxon>Eukaryota</taxon>
        <taxon>Metazoa</taxon>
        <taxon>Chordata</taxon>
        <taxon>Craniata</taxon>
        <taxon>Vertebrata</taxon>
        <taxon>Euteleostomi</taxon>
        <taxon>Mammalia</taxon>
        <taxon>Eutheria</taxon>
        <taxon>Laurasiatheria</taxon>
        <taxon>Carnivora</taxon>
        <taxon>Caniformia</taxon>
        <taxon>Canidae</taxon>
        <taxon>Nyctereutes</taxon>
    </lineage>
</organism>